<dbReference type="InParanoid" id="A0A672VAB8"/>
<dbReference type="GO" id="GO:0015631">
    <property type="term" value="F:tubulin binding"/>
    <property type="evidence" value="ECO:0007669"/>
    <property type="project" value="TreeGrafter"/>
</dbReference>
<sequence>WLTTEETAHFQFNSTNISFAIPNMSALGEEDSVLASAQMLKQQIAGLQEEFKRNESCWHAAYSKLREQVEILTRQNMELRDDLRVSEHQRQKEEKPPEAVNFMDRKSETPVLDDSICLILSEKIRSSFSLELTCMNTVPPFLPCLA</sequence>
<accession>A0A672VAB8</accession>
<keyword evidence="2" id="KW-0175">Coiled coil</keyword>
<organism evidence="3 4">
    <name type="scientific">Strigops habroptila</name>
    <name type="common">Kakapo</name>
    <dbReference type="NCBI Taxonomy" id="2489341"/>
    <lineage>
        <taxon>Eukaryota</taxon>
        <taxon>Metazoa</taxon>
        <taxon>Chordata</taxon>
        <taxon>Craniata</taxon>
        <taxon>Vertebrata</taxon>
        <taxon>Euteleostomi</taxon>
        <taxon>Archelosauria</taxon>
        <taxon>Archosauria</taxon>
        <taxon>Dinosauria</taxon>
        <taxon>Saurischia</taxon>
        <taxon>Theropoda</taxon>
        <taxon>Coelurosauria</taxon>
        <taxon>Aves</taxon>
        <taxon>Neognathae</taxon>
        <taxon>Neoaves</taxon>
        <taxon>Telluraves</taxon>
        <taxon>Australaves</taxon>
        <taxon>Psittaciformes</taxon>
        <taxon>Psittacidae</taxon>
        <taxon>Strigops</taxon>
    </lineage>
</organism>
<dbReference type="GO" id="GO:0060271">
    <property type="term" value="P:cilium assembly"/>
    <property type="evidence" value="ECO:0007669"/>
    <property type="project" value="TreeGrafter"/>
</dbReference>
<proteinExistence type="inferred from homology"/>
<dbReference type="Proteomes" id="UP000472266">
    <property type="component" value="Chromosome 11"/>
</dbReference>
<dbReference type="GO" id="GO:0061511">
    <property type="term" value="P:centriole elongation"/>
    <property type="evidence" value="ECO:0007669"/>
    <property type="project" value="TreeGrafter"/>
</dbReference>
<dbReference type="GO" id="GO:0005813">
    <property type="term" value="C:centrosome"/>
    <property type="evidence" value="ECO:0007669"/>
    <property type="project" value="TreeGrafter"/>
</dbReference>
<reference evidence="3" key="3">
    <citation type="submission" date="2025-09" db="UniProtKB">
        <authorList>
            <consortium name="Ensembl"/>
        </authorList>
    </citation>
    <scope>IDENTIFICATION</scope>
</reference>
<dbReference type="PANTHER" id="PTHR10331">
    <property type="entry name" value="T COMPLEX PROTEIN 10"/>
    <property type="match status" value="1"/>
</dbReference>
<evidence type="ECO:0000313" key="4">
    <source>
        <dbReference type="Proteomes" id="UP000472266"/>
    </source>
</evidence>
<dbReference type="InterPro" id="IPR026581">
    <property type="entry name" value="TCP10L/CENPJ"/>
</dbReference>
<evidence type="ECO:0000256" key="2">
    <source>
        <dbReference type="SAM" id="Coils"/>
    </source>
</evidence>
<feature type="coiled-coil region" evidence="2">
    <location>
        <begin position="62"/>
        <end position="89"/>
    </location>
</feature>
<comment type="similarity">
    <text evidence="1">Belongs to the TCP10 family.</text>
</comment>
<name>A0A672VAB8_STRHB</name>
<dbReference type="PANTHER" id="PTHR10331:SF25">
    <property type="entry name" value="T-COMPLEX PROTEIN 10A-RELATED"/>
    <property type="match status" value="1"/>
</dbReference>
<protein>
    <submittedName>
        <fullName evidence="3">Uncharacterized protein</fullName>
    </submittedName>
</protein>
<dbReference type="AlphaFoldDB" id="A0A672VAB8"/>
<reference evidence="3" key="2">
    <citation type="submission" date="2025-08" db="UniProtKB">
        <authorList>
            <consortium name="Ensembl"/>
        </authorList>
    </citation>
    <scope>IDENTIFICATION</scope>
</reference>
<reference evidence="3 4" key="1">
    <citation type="submission" date="2019-11" db="EMBL/GenBank/DDBJ databases">
        <title>Strigops habroptila (kakapo) genome, bStrHab1, primary haplotype, v2.</title>
        <authorList>
            <person name="Jarvis E.D."/>
            <person name="Howard J."/>
            <person name="Rhie A."/>
            <person name="Phillippy A."/>
            <person name="Korlach J."/>
            <person name="Digby A."/>
            <person name="Iorns D."/>
            <person name="Eason D."/>
            <person name="Robertson B."/>
            <person name="Raemaekers T."/>
            <person name="Howe K."/>
            <person name="Lewin H."/>
            <person name="Damas J."/>
            <person name="Hastie A."/>
            <person name="Tracey A."/>
            <person name="Chow W."/>
            <person name="Fedrigo O."/>
        </authorList>
    </citation>
    <scope>NUCLEOTIDE SEQUENCE [LARGE SCALE GENOMIC DNA]</scope>
</reference>
<dbReference type="GO" id="GO:0005814">
    <property type="term" value="C:centriole"/>
    <property type="evidence" value="ECO:0007669"/>
    <property type="project" value="TreeGrafter"/>
</dbReference>
<dbReference type="Ensembl" id="ENSSHBT00005029422.1">
    <property type="protein sequence ID" value="ENSSHBP00005024726.1"/>
    <property type="gene ID" value="ENSSHBG00005020591.1"/>
</dbReference>
<evidence type="ECO:0000313" key="3">
    <source>
        <dbReference type="Ensembl" id="ENSSHBP00005024726.1"/>
    </source>
</evidence>
<dbReference type="GeneTree" id="ENSGT00960000189534"/>
<dbReference type="OMA" id="GWKICAF"/>
<evidence type="ECO:0000256" key="1">
    <source>
        <dbReference type="ARBA" id="ARBA00005627"/>
    </source>
</evidence>
<keyword evidence="4" id="KW-1185">Reference proteome</keyword>